<feature type="region of interest" description="Disordered" evidence="4">
    <location>
        <begin position="415"/>
        <end position="532"/>
    </location>
</feature>
<sequence length="645" mass="69892">MGPIPDRPEPSDPVPRASVSGTLSLIEKTPEGATLEVRYETHTVACTPERLVITLYDQSGEIVSQETIEDPPETGSVRFKVTGSGSYRAVLVLQCSSGLTTESVASELSTDVMEIVLPSVRIRASTDVQPGPEGATLRVDYDVDASHAEVDGVEVVLYDEDGYVVGKKEVSDLSGSVTFDVDKDGTYKVLITARCRDADTGTQFSTTTETGVTVQIPRASVNGALSLVKKTPKNAVLSAYYEINTTACTPELLEIALYDENGNLMDRKVVNNPPKTGSVTFTVTRSGSYYAVMTLQCSIDSVTESVVSKLTTDAVAVVLPSVRVDVDARPTPESATLSVEYRVNVDRAEVDSVEIFLCDESGNVVGRKTLADPSGSVTFEVGREGTYRVLVTVHCRDADTGTSFSATAGTDVTVKLPRYQPHSPQSSAEGRTEGEFHTQSGARSATEEQRGQTIRSANRLQEQREGRPTTQPTTESSSSDRVFPPEKLQGRAEENVVEEKGSGGRTGGRSEERERLEETQSALQRGRPTSAEMEARIATVELTTAGRSFLIDVFEDGTLRVTTEDGTVRTVKLPLNVKSVNRVTPTTLEVTLQNGRKVYLTVDERGRLFPKKFVILGGAEKPHLREGTGHAPILPVIPIVRRRRR</sequence>
<dbReference type="EMBL" id="DUJS01000001">
    <property type="protein sequence ID" value="HII69749.1"/>
    <property type="molecule type" value="Genomic_DNA"/>
</dbReference>
<evidence type="ECO:0000256" key="1">
    <source>
        <dbReference type="ARBA" id="ARBA00007257"/>
    </source>
</evidence>
<gene>
    <name evidence="5" type="ORF">HA336_00770</name>
</gene>
<evidence type="ECO:0000313" key="6">
    <source>
        <dbReference type="Proteomes" id="UP000619545"/>
    </source>
</evidence>
<evidence type="ECO:0000256" key="4">
    <source>
        <dbReference type="SAM" id="MobiDB-lite"/>
    </source>
</evidence>
<feature type="compositionally biased region" description="Polar residues" evidence="4">
    <location>
        <begin position="451"/>
        <end position="460"/>
    </location>
</feature>
<accession>A0A832TF15</accession>
<dbReference type="PANTHER" id="PTHR36108:SF13">
    <property type="entry name" value="COLOSSIN-B-RELATED"/>
    <property type="match status" value="1"/>
</dbReference>
<keyword evidence="2" id="KW-0964">Secreted</keyword>
<proteinExistence type="inferred from homology"/>
<feature type="compositionally biased region" description="Basic and acidic residues" evidence="4">
    <location>
        <begin position="488"/>
        <end position="518"/>
    </location>
</feature>
<reference evidence="5" key="1">
    <citation type="journal article" date="2020" name="bioRxiv">
        <title>A rank-normalized archaeal taxonomy based on genome phylogeny resolves widespread incomplete and uneven classifications.</title>
        <authorList>
            <person name="Rinke C."/>
            <person name="Chuvochina M."/>
            <person name="Mussig A.J."/>
            <person name="Chaumeil P.-A."/>
            <person name="Waite D.W."/>
            <person name="Whitman W.B."/>
            <person name="Parks D.H."/>
            <person name="Hugenholtz P."/>
        </authorList>
    </citation>
    <scope>NUCLEOTIDE SEQUENCE</scope>
    <source>
        <strain evidence="5">UBA8853</strain>
    </source>
</reference>
<evidence type="ECO:0000313" key="5">
    <source>
        <dbReference type="EMBL" id="HII69749.1"/>
    </source>
</evidence>
<protein>
    <submittedName>
        <fullName evidence="5">Uncharacterized protein</fullName>
    </submittedName>
</protein>
<feature type="compositionally biased region" description="Low complexity" evidence="4">
    <location>
        <begin position="468"/>
        <end position="479"/>
    </location>
</feature>
<dbReference type="Proteomes" id="UP000619545">
    <property type="component" value="Unassembled WGS sequence"/>
</dbReference>
<evidence type="ECO:0000256" key="2">
    <source>
        <dbReference type="ARBA" id="ARBA00022525"/>
    </source>
</evidence>
<dbReference type="GeneID" id="1477216"/>
<comment type="similarity">
    <text evidence="1">Belongs to the serine-aspartate repeat-containing protein (SDr) family.</text>
</comment>
<dbReference type="Gene3D" id="2.60.40.2100">
    <property type="match status" value="2"/>
</dbReference>
<comment type="caution">
    <text evidence="5">The sequence shown here is derived from an EMBL/GenBank/DDBJ whole genome shotgun (WGS) entry which is preliminary data.</text>
</comment>
<dbReference type="PANTHER" id="PTHR36108">
    <property type="entry name" value="COLOSSIN-B-RELATED"/>
    <property type="match status" value="1"/>
</dbReference>
<dbReference type="RefSeq" id="WP_148679704.1">
    <property type="nucleotide sequence ID" value="NZ_DUJS01000001.1"/>
</dbReference>
<keyword evidence="3" id="KW-0732">Signal</keyword>
<evidence type="ECO:0000256" key="3">
    <source>
        <dbReference type="ARBA" id="ARBA00022729"/>
    </source>
</evidence>
<name>A0A832TF15_9EURY</name>
<organism evidence="5 6">
    <name type="scientific">Methanopyrus kandleri</name>
    <dbReference type="NCBI Taxonomy" id="2320"/>
    <lineage>
        <taxon>Archaea</taxon>
        <taxon>Methanobacteriati</taxon>
        <taxon>Methanobacteriota</taxon>
        <taxon>Methanomada group</taxon>
        <taxon>Methanopyri</taxon>
        <taxon>Methanopyrales</taxon>
        <taxon>Methanopyraceae</taxon>
        <taxon>Methanopyrus</taxon>
    </lineage>
</organism>
<dbReference type="AlphaFoldDB" id="A0A832TF15"/>